<evidence type="ECO:0000256" key="2">
    <source>
        <dbReference type="SAM" id="Phobius"/>
    </source>
</evidence>
<feature type="transmembrane region" description="Helical" evidence="2">
    <location>
        <begin position="227"/>
        <end position="253"/>
    </location>
</feature>
<keyword evidence="2" id="KW-1133">Transmembrane helix</keyword>
<evidence type="ECO:0000313" key="4">
    <source>
        <dbReference type="EMBL" id="EJK61270.1"/>
    </source>
</evidence>
<dbReference type="GO" id="GO:0005509">
    <property type="term" value="F:calcium ion binding"/>
    <property type="evidence" value="ECO:0007669"/>
    <property type="project" value="InterPro"/>
</dbReference>
<dbReference type="EMBL" id="AGNL01020230">
    <property type="protein sequence ID" value="EJK61270.1"/>
    <property type="molecule type" value="Genomic_DNA"/>
</dbReference>
<dbReference type="Gene3D" id="1.10.238.10">
    <property type="entry name" value="EF-hand"/>
    <property type="match status" value="1"/>
</dbReference>
<keyword evidence="2" id="KW-0812">Transmembrane</keyword>
<evidence type="ECO:0000313" key="5">
    <source>
        <dbReference type="Proteomes" id="UP000266841"/>
    </source>
</evidence>
<sequence>GSSNQSRSVIVLGGQRPSNPNKKIRRSPKPVVPHTCLLPVTAPSGLVTLSQPCEALSWAQFGSAFGTVKYRGVKVAKLGFGENPSRRVRVYRTLPTGDAESLGRRPWVIQRYPIKLQASPTVSKFDFAAAVASSRWAASQLAGAGVVPIGFLSYPIMSVPTKSVRNLAVDLATADNHDFASNDERFNSIFSMLDKDGNGTLDKEEAYALVRQWDQEKGQNAHLRKKMWTLIGISSAVIALLAGSTFGATFVAVHASKDTKVASSGALMSKDGSRQLSTIAHGNRIPVLNTTDDAPLCISLDDYEVIKEGVYQGEKVVLDVEAEEDGSHGVQVLGDGESYITEDRACYNVNDNDKRICFEKANCATQTHRALWESRGLSSDGAQSCDCTENWYPYACGRVVNDPLRGWTCKGWDSTW</sequence>
<keyword evidence="2" id="KW-0472">Membrane</keyword>
<organism evidence="4 5">
    <name type="scientific">Thalassiosira oceanica</name>
    <name type="common">Marine diatom</name>
    <dbReference type="NCBI Taxonomy" id="159749"/>
    <lineage>
        <taxon>Eukaryota</taxon>
        <taxon>Sar</taxon>
        <taxon>Stramenopiles</taxon>
        <taxon>Ochrophyta</taxon>
        <taxon>Bacillariophyta</taxon>
        <taxon>Coscinodiscophyceae</taxon>
        <taxon>Thalassiosirophycidae</taxon>
        <taxon>Thalassiosirales</taxon>
        <taxon>Thalassiosiraceae</taxon>
        <taxon>Thalassiosira</taxon>
    </lineage>
</organism>
<dbReference type="SUPFAM" id="SSF47473">
    <property type="entry name" value="EF-hand"/>
    <property type="match status" value="1"/>
</dbReference>
<dbReference type="Proteomes" id="UP000266841">
    <property type="component" value="Unassembled WGS sequence"/>
</dbReference>
<dbReference type="AlphaFoldDB" id="K0S7P6"/>
<dbReference type="InterPro" id="IPR002048">
    <property type="entry name" value="EF_hand_dom"/>
</dbReference>
<feature type="non-terminal residue" evidence="4">
    <location>
        <position position="1"/>
    </location>
</feature>
<comment type="caution">
    <text evidence="4">The sequence shown here is derived from an EMBL/GenBank/DDBJ whole genome shotgun (WGS) entry which is preliminary data.</text>
</comment>
<dbReference type="InterPro" id="IPR011992">
    <property type="entry name" value="EF-hand-dom_pair"/>
</dbReference>
<reference evidence="4 5" key="1">
    <citation type="journal article" date="2012" name="Genome Biol.">
        <title>Genome and low-iron response of an oceanic diatom adapted to chronic iron limitation.</title>
        <authorList>
            <person name="Lommer M."/>
            <person name="Specht M."/>
            <person name="Roy A.S."/>
            <person name="Kraemer L."/>
            <person name="Andreson R."/>
            <person name="Gutowska M.A."/>
            <person name="Wolf J."/>
            <person name="Bergner S.V."/>
            <person name="Schilhabel M.B."/>
            <person name="Klostermeier U.C."/>
            <person name="Beiko R.G."/>
            <person name="Rosenstiel P."/>
            <person name="Hippler M."/>
            <person name="Laroche J."/>
        </authorList>
    </citation>
    <scope>NUCLEOTIDE SEQUENCE [LARGE SCALE GENOMIC DNA]</scope>
    <source>
        <strain evidence="4 5">CCMP1005</strain>
    </source>
</reference>
<gene>
    <name evidence="4" type="ORF">THAOC_18276</name>
</gene>
<keyword evidence="5" id="KW-1185">Reference proteome</keyword>
<evidence type="ECO:0000256" key="1">
    <source>
        <dbReference type="SAM" id="MobiDB-lite"/>
    </source>
</evidence>
<evidence type="ECO:0000259" key="3">
    <source>
        <dbReference type="PROSITE" id="PS50222"/>
    </source>
</evidence>
<dbReference type="PROSITE" id="PS50222">
    <property type="entry name" value="EF_HAND_2"/>
    <property type="match status" value="1"/>
</dbReference>
<proteinExistence type="predicted"/>
<name>K0S7P6_THAOC</name>
<accession>K0S7P6</accession>
<protein>
    <recommendedName>
        <fullName evidence="3">EF-hand domain-containing protein</fullName>
    </recommendedName>
</protein>
<feature type="domain" description="EF-hand" evidence="3">
    <location>
        <begin position="181"/>
        <end position="216"/>
    </location>
</feature>
<feature type="region of interest" description="Disordered" evidence="1">
    <location>
        <begin position="1"/>
        <end position="28"/>
    </location>
</feature>